<dbReference type="GO" id="GO:0016020">
    <property type="term" value="C:membrane"/>
    <property type="evidence" value="ECO:0007669"/>
    <property type="project" value="UniProtKB-SubCell"/>
</dbReference>
<dbReference type="GO" id="GO:0022857">
    <property type="term" value="F:transmembrane transporter activity"/>
    <property type="evidence" value="ECO:0007669"/>
    <property type="project" value="InterPro"/>
</dbReference>
<comment type="caution">
    <text evidence="8">The sequence shown here is derived from an EMBL/GenBank/DDBJ whole genome shotgun (WGS) entry which is preliminary data.</text>
</comment>
<comment type="subcellular location">
    <subcellularLocation>
        <location evidence="1 6">Membrane</location>
        <topology evidence="1 6">Multi-pass membrane protein</topology>
    </subcellularLocation>
</comment>
<keyword evidence="4 7" id="KW-1133">Transmembrane helix</keyword>
<dbReference type="EMBL" id="AGNL01045086">
    <property type="protein sequence ID" value="EJK49132.1"/>
    <property type="molecule type" value="Genomic_DNA"/>
</dbReference>
<evidence type="ECO:0000256" key="7">
    <source>
        <dbReference type="SAM" id="Phobius"/>
    </source>
</evidence>
<dbReference type="Gene3D" id="1.20.1250.20">
    <property type="entry name" value="MFS general substrate transporter like domains"/>
    <property type="match status" value="1"/>
</dbReference>
<dbReference type="SUPFAM" id="SSF103473">
    <property type="entry name" value="MFS general substrate transporter"/>
    <property type="match status" value="1"/>
</dbReference>
<comment type="similarity">
    <text evidence="2 6">Belongs to the major facilitator superfamily. Proton-dependent oligopeptide transporter (POT/PTR) (TC 2.A.17) family.</text>
</comment>
<dbReference type="Pfam" id="PF00854">
    <property type="entry name" value="PTR2"/>
    <property type="match status" value="1"/>
</dbReference>
<dbReference type="InterPro" id="IPR000109">
    <property type="entry name" value="POT_fam"/>
</dbReference>
<keyword evidence="5 7" id="KW-0472">Membrane</keyword>
<evidence type="ECO:0000256" key="4">
    <source>
        <dbReference type="ARBA" id="ARBA00022989"/>
    </source>
</evidence>
<proteinExistence type="inferred from homology"/>
<accession>K0RR27</accession>
<keyword evidence="9" id="KW-1185">Reference proteome</keyword>
<organism evidence="8 9">
    <name type="scientific">Thalassiosira oceanica</name>
    <name type="common">Marine diatom</name>
    <dbReference type="NCBI Taxonomy" id="159749"/>
    <lineage>
        <taxon>Eukaryota</taxon>
        <taxon>Sar</taxon>
        <taxon>Stramenopiles</taxon>
        <taxon>Ochrophyta</taxon>
        <taxon>Bacillariophyta</taxon>
        <taxon>Coscinodiscophyceae</taxon>
        <taxon>Thalassiosirophycidae</taxon>
        <taxon>Thalassiosirales</taxon>
        <taxon>Thalassiosiraceae</taxon>
        <taxon>Thalassiosira</taxon>
    </lineage>
</organism>
<evidence type="ECO:0000256" key="3">
    <source>
        <dbReference type="ARBA" id="ARBA00022692"/>
    </source>
</evidence>
<feature type="transmembrane region" description="Helical" evidence="7">
    <location>
        <begin position="230"/>
        <end position="250"/>
    </location>
</feature>
<evidence type="ECO:0000256" key="2">
    <source>
        <dbReference type="ARBA" id="ARBA00005982"/>
    </source>
</evidence>
<feature type="transmembrane region" description="Helical" evidence="7">
    <location>
        <begin position="417"/>
        <end position="439"/>
    </location>
</feature>
<feature type="transmembrane region" description="Helical" evidence="7">
    <location>
        <begin position="451"/>
        <end position="470"/>
    </location>
</feature>
<sequence>MSDRIDPRRSGSIGTEAQLASVPDKFLSNDPKRPLQYMDDDGSVYTYSLRPLFYSVVFILLIELLERFSYYGLTNTQLEYLVGHYNPEWNAGLTSVQASSFVGASSALAYTAPFIGGIIADGLFGDYVNILLGTSLLYLPGLILIALCSYPYVLGNEFNMAALQAGMLVLWPLGAGFIKSVVNVLGAKQFHPVLQSEMVESYYISFYMVINIGALLGGIILPVVAGKSVAAAYTIPSVALFVGLIVFVLGSKRYVKAKPRKDALCKTLKALASPLTCKSLDSQKESNGGPFNDNFVDGIKNLLFVFPCTCLILPFCIAYNQMTTVFMIQGNAMKQRIGPSLMQNFDSLSVIVNGLIYQRYIHPFFSRISLKTTHKIAIGTFCGLLALLTAVIIDYKIHSHYNGDGQPTVNILWQIPAFFFVGAGEILTIALAYDVTFLIAPKEQKGLASGINLFVWGAVSNFICIGIYNSCKSWFPSDATSVEQYASSQVYNYLWILIGIAGFGVLFNLLPPVANWVEGVIHRSIKLNTSTEAQSKGDLTESLLLNA</sequence>
<keyword evidence="6" id="KW-0813">Transport</keyword>
<feature type="transmembrane region" description="Helical" evidence="7">
    <location>
        <begin position="52"/>
        <end position="73"/>
    </location>
</feature>
<protein>
    <recommendedName>
        <fullName evidence="10">Major facilitator superfamily (MFS) profile domain-containing protein</fullName>
    </recommendedName>
</protein>
<dbReference type="InterPro" id="IPR018456">
    <property type="entry name" value="PTR2_symporter_CS"/>
</dbReference>
<evidence type="ECO:0000313" key="8">
    <source>
        <dbReference type="EMBL" id="EJK49132.1"/>
    </source>
</evidence>
<dbReference type="eggNOG" id="KOG1237">
    <property type="taxonomic scope" value="Eukaryota"/>
</dbReference>
<evidence type="ECO:0000256" key="1">
    <source>
        <dbReference type="ARBA" id="ARBA00004141"/>
    </source>
</evidence>
<evidence type="ECO:0000313" key="9">
    <source>
        <dbReference type="Proteomes" id="UP000266841"/>
    </source>
</evidence>
<dbReference type="PANTHER" id="PTHR11654">
    <property type="entry name" value="OLIGOPEPTIDE TRANSPORTER-RELATED"/>
    <property type="match status" value="1"/>
</dbReference>
<feature type="transmembrane region" description="Helical" evidence="7">
    <location>
        <begin position="160"/>
        <end position="182"/>
    </location>
</feature>
<feature type="transmembrane region" description="Helical" evidence="7">
    <location>
        <begin position="136"/>
        <end position="154"/>
    </location>
</feature>
<dbReference type="OMA" id="FMTFDAD"/>
<dbReference type="OrthoDB" id="8904098at2759"/>
<feature type="transmembrane region" description="Helical" evidence="7">
    <location>
        <begin position="376"/>
        <end position="397"/>
    </location>
</feature>
<evidence type="ECO:0000256" key="6">
    <source>
        <dbReference type="RuleBase" id="RU003755"/>
    </source>
</evidence>
<name>K0RR27_THAOC</name>
<dbReference type="GO" id="GO:0006857">
    <property type="term" value="P:oligopeptide transport"/>
    <property type="evidence" value="ECO:0007669"/>
    <property type="project" value="InterPro"/>
</dbReference>
<feature type="transmembrane region" description="Helical" evidence="7">
    <location>
        <begin position="202"/>
        <end position="224"/>
    </location>
</feature>
<dbReference type="AlphaFoldDB" id="K0RR27"/>
<feature type="transmembrane region" description="Helical" evidence="7">
    <location>
        <begin position="101"/>
        <end position="124"/>
    </location>
</feature>
<feature type="transmembrane region" description="Helical" evidence="7">
    <location>
        <begin position="490"/>
        <end position="510"/>
    </location>
</feature>
<reference evidence="8 9" key="1">
    <citation type="journal article" date="2012" name="Genome Biol.">
        <title>Genome and low-iron response of an oceanic diatom adapted to chronic iron limitation.</title>
        <authorList>
            <person name="Lommer M."/>
            <person name="Specht M."/>
            <person name="Roy A.S."/>
            <person name="Kraemer L."/>
            <person name="Andreson R."/>
            <person name="Gutowska M.A."/>
            <person name="Wolf J."/>
            <person name="Bergner S.V."/>
            <person name="Schilhabel M.B."/>
            <person name="Klostermeier U.C."/>
            <person name="Beiko R.G."/>
            <person name="Rosenstiel P."/>
            <person name="Hippler M."/>
            <person name="Laroche J."/>
        </authorList>
    </citation>
    <scope>NUCLEOTIDE SEQUENCE [LARGE SCALE GENOMIC DNA]</scope>
    <source>
        <strain evidence="8 9">CCMP1005</strain>
    </source>
</reference>
<keyword evidence="3 6" id="KW-0812">Transmembrane</keyword>
<gene>
    <name evidence="8" type="ORF">THAOC_32021</name>
</gene>
<dbReference type="Proteomes" id="UP000266841">
    <property type="component" value="Unassembled WGS sequence"/>
</dbReference>
<dbReference type="InterPro" id="IPR036259">
    <property type="entry name" value="MFS_trans_sf"/>
</dbReference>
<dbReference type="PROSITE" id="PS01023">
    <property type="entry name" value="PTR2_2"/>
    <property type="match status" value="1"/>
</dbReference>
<evidence type="ECO:0000256" key="5">
    <source>
        <dbReference type="ARBA" id="ARBA00023136"/>
    </source>
</evidence>
<evidence type="ECO:0008006" key="10">
    <source>
        <dbReference type="Google" id="ProtNLM"/>
    </source>
</evidence>